<accession>A0A350H9U4</accession>
<evidence type="ECO:0000313" key="2">
    <source>
        <dbReference type="EMBL" id="HAV92310.1"/>
    </source>
</evidence>
<organism evidence="2 3">
    <name type="scientific">candidate division WOR-3 bacterium</name>
    <dbReference type="NCBI Taxonomy" id="2052148"/>
    <lineage>
        <taxon>Bacteria</taxon>
        <taxon>Bacteria division WOR-3</taxon>
    </lineage>
</organism>
<feature type="transmembrane region" description="Helical" evidence="1">
    <location>
        <begin position="117"/>
        <end position="137"/>
    </location>
</feature>
<dbReference type="PANTHER" id="PTHR41386:SF1">
    <property type="entry name" value="MEMBRANE PROTEIN"/>
    <property type="match status" value="1"/>
</dbReference>
<reference evidence="2 3" key="1">
    <citation type="journal article" date="2018" name="Nat. Biotechnol.">
        <title>A standardized bacterial taxonomy based on genome phylogeny substantially revises the tree of life.</title>
        <authorList>
            <person name="Parks D.H."/>
            <person name="Chuvochina M."/>
            <person name="Waite D.W."/>
            <person name="Rinke C."/>
            <person name="Skarshewski A."/>
            <person name="Chaumeil P.A."/>
            <person name="Hugenholtz P."/>
        </authorList>
    </citation>
    <scope>NUCLEOTIDE SEQUENCE [LARGE SCALE GENOMIC DNA]</scope>
    <source>
        <strain evidence="2">UBA9956</strain>
    </source>
</reference>
<name>A0A350H9U4_UNCW3</name>
<dbReference type="Proteomes" id="UP000264062">
    <property type="component" value="Unassembled WGS sequence"/>
</dbReference>
<dbReference type="Pfam" id="PF06210">
    <property type="entry name" value="DUF1003"/>
    <property type="match status" value="1"/>
</dbReference>
<evidence type="ECO:0000313" key="3">
    <source>
        <dbReference type="Proteomes" id="UP000264062"/>
    </source>
</evidence>
<dbReference type="InterPro" id="IPR010406">
    <property type="entry name" value="DUF1003"/>
</dbReference>
<gene>
    <name evidence="2" type="ORF">DCW38_03925</name>
</gene>
<keyword evidence="1" id="KW-0472">Membrane</keyword>
<evidence type="ECO:0000256" key="1">
    <source>
        <dbReference type="SAM" id="Phobius"/>
    </source>
</evidence>
<dbReference type="PANTHER" id="PTHR41386">
    <property type="entry name" value="INTEGRAL MEMBRANE PROTEIN-RELATED"/>
    <property type="match status" value="1"/>
</dbReference>
<proteinExistence type="predicted"/>
<evidence type="ECO:0008006" key="4">
    <source>
        <dbReference type="Google" id="ProtNLM"/>
    </source>
</evidence>
<dbReference type="AlphaFoldDB" id="A0A350H9U4"/>
<keyword evidence="1" id="KW-0812">Transmembrane</keyword>
<comment type="caution">
    <text evidence="2">The sequence shown here is derived from an EMBL/GenBank/DDBJ whole genome shotgun (WGS) entry which is preliminary data.</text>
</comment>
<dbReference type="EMBL" id="DMZY01000117">
    <property type="protein sequence ID" value="HAV92310.1"/>
    <property type="molecule type" value="Genomic_DNA"/>
</dbReference>
<keyword evidence="1" id="KW-1133">Transmembrane helix</keyword>
<feature type="transmembrane region" description="Helical" evidence="1">
    <location>
        <begin position="143"/>
        <end position="166"/>
    </location>
</feature>
<sequence length="232" mass="27197">MEKIKCDICNKECSESEIISGNSIRNEIKNLIIIDYPLWSGAKNICKKDYDMYRMKYISSIIEEETGDIQELEKDVLNSINQNEIITSNINDSIKEKLTIGDRVADKIASFGGSWRFIFLFFAILFAWIILNTYTLLMKPFDPFPYILLNLILSCVAAIQAPVIMMSQNRQEVKDRLRSENDYKVNLKAEIEIKTLHEKVDHLLLDQWSKMMRIQQMQIEMLEEIKDRVEKK</sequence>
<protein>
    <recommendedName>
        <fullName evidence="4">DUF1003 domain-containing protein</fullName>
    </recommendedName>
</protein>